<keyword evidence="3" id="KW-1185">Reference proteome</keyword>
<protein>
    <submittedName>
        <fullName evidence="2">Uncharacterized protein</fullName>
    </submittedName>
</protein>
<organism evidence="2 3">
    <name type="scientific">Paramuricea clavata</name>
    <name type="common">Red gorgonian</name>
    <name type="synonym">Violescent sea-whip</name>
    <dbReference type="NCBI Taxonomy" id="317549"/>
    <lineage>
        <taxon>Eukaryota</taxon>
        <taxon>Metazoa</taxon>
        <taxon>Cnidaria</taxon>
        <taxon>Anthozoa</taxon>
        <taxon>Octocorallia</taxon>
        <taxon>Malacalcyonacea</taxon>
        <taxon>Plexauridae</taxon>
        <taxon>Paramuricea</taxon>
    </lineage>
</organism>
<accession>A0A7D9J9J9</accession>
<comment type="caution">
    <text evidence="2">The sequence shown here is derived from an EMBL/GenBank/DDBJ whole genome shotgun (WGS) entry which is preliminary data.</text>
</comment>
<name>A0A7D9J9J9_PARCT</name>
<evidence type="ECO:0000256" key="1">
    <source>
        <dbReference type="SAM" id="MobiDB-lite"/>
    </source>
</evidence>
<feature type="non-terminal residue" evidence="2">
    <location>
        <position position="1"/>
    </location>
</feature>
<feature type="region of interest" description="Disordered" evidence="1">
    <location>
        <begin position="25"/>
        <end position="44"/>
    </location>
</feature>
<sequence>EPPAWAKELFCQQRQNADELKKLKSQITKKSNEGSPTAAKDAGYKKQYDINQSVIQRMDCALASDDLDGSECQ</sequence>
<gene>
    <name evidence="2" type="ORF">PACLA_8A026799</name>
</gene>
<dbReference type="Proteomes" id="UP001152795">
    <property type="component" value="Unassembled WGS sequence"/>
</dbReference>
<dbReference type="AlphaFoldDB" id="A0A7D9J9J9"/>
<reference evidence="2" key="1">
    <citation type="submission" date="2020-04" db="EMBL/GenBank/DDBJ databases">
        <authorList>
            <person name="Alioto T."/>
            <person name="Alioto T."/>
            <person name="Gomez Garrido J."/>
        </authorList>
    </citation>
    <scope>NUCLEOTIDE SEQUENCE</scope>
    <source>
        <strain evidence="2">A484AB</strain>
    </source>
</reference>
<dbReference type="EMBL" id="CACRXK020013204">
    <property type="protein sequence ID" value="CAB4024729.1"/>
    <property type="molecule type" value="Genomic_DNA"/>
</dbReference>
<feature type="compositionally biased region" description="Polar residues" evidence="1">
    <location>
        <begin position="25"/>
        <end position="35"/>
    </location>
</feature>
<evidence type="ECO:0000313" key="3">
    <source>
        <dbReference type="Proteomes" id="UP001152795"/>
    </source>
</evidence>
<evidence type="ECO:0000313" key="2">
    <source>
        <dbReference type="EMBL" id="CAB4024729.1"/>
    </source>
</evidence>
<proteinExistence type="predicted"/>